<dbReference type="InterPro" id="IPR015374">
    <property type="entry name" value="ChAPs"/>
</dbReference>
<feature type="region of interest" description="Disordered" evidence="1">
    <location>
        <begin position="162"/>
        <end position="200"/>
    </location>
</feature>
<dbReference type="OrthoDB" id="434695at2759"/>
<dbReference type="Proteomes" id="UP001149090">
    <property type="component" value="Unassembled WGS sequence"/>
</dbReference>
<keyword evidence="3" id="KW-1185">Reference proteome</keyword>
<accession>A0A9Q0LJB3</accession>
<comment type="caution">
    <text evidence="2">The sequence shown here is derived from an EMBL/GenBank/DDBJ whole genome shotgun (WGS) entry which is preliminary data.</text>
</comment>
<reference evidence="2" key="1">
    <citation type="submission" date="2022-10" db="EMBL/GenBank/DDBJ databases">
        <title>Novel sulphate-reducing endosymbionts in the free-living metamonad Anaeramoeba.</title>
        <authorList>
            <person name="Jerlstrom-Hultqvist J."/>
            <person name="Cepicka I."/>
            <person name="Gallot-Lavallee L."/>
            <person name="Salas-Leiva D."/>
            <person name="Curtis B.A."/>
            <person name="Zahonova K."/>
            <person name="Pipaliya S."/>
            <person name="Dacks J."/>
            <person name="Roger A.J."/>
        </authorList>
    </citation>
    <scope>NUCLEOTIDE SEQUENCE</scope>
    <source>
        <strain evidence="2">BMAN</strain>
    </source>
</reference>
<gene>
    <name evidence="2" type="ORF">M0811_08225</name>
</gene>
<dbReference type="GO" id="GO:0006893">
    <property type="term" value="P:Golgi to plasma membrane transport"/>
    <property type="evidence" value="ECO:0007669"/>
    <property type="project" value="TreeGrafter"/>
</dbReference>
<dbReference type="Pfam" id="PF09295">
    <property type="entry name" value="ChAPs"/>
    <property type="match status" value="1"/>
</dbReference>
<evidence type="ECO:0000256" key="1">
    <source>
        <dbReference type="SAM" id="MobiDB-lite"/>
    </source>
</evidence>
<dbReference type="PANTHER" id="PTHR31975">
    <property type="entry name" value="BUD SITE SELECTION PROTEIN 7-RELATED"/>
    <property type="match status" value="1"/>
</dbReference>
<dbReference type="EMBL" id="JAPDFW010000071">
    <property type="protein sequence ID" value="KAJ5073952.1"/>
    <property type="molecule type" value="Genomic_DNA"/>
</dbReference>
<evidence type="ECO:0000313" key="2">
    <source>
        <dbReference type="EMBL" id="KAJ5073952.1"/>
    </source>
</evidence>
<evidence type="ECO:0000313" key="3">
    <source>
        <dbReference type="Proteomes" id="UP001149090"/>
    </source>
</evidence>
<protein>
    <submittedName>
        <fullName evidence="2">Uncharacterized protein</fullName>
    </submittedName>
</protein>
<sequence length="200" mass="23211">MTEWLSFTHEMVENVLGESFISRQNQLKQTKIGLGSPDLCHLIKSSSSNPKNDPASLVGFYHHVIGVDTSSLAGIASYFGRLINSQKNSKFFQKNWTILSGTYCSYNAFSKIDFHIHFILPGKFYFDFFDSDGKKINLQKNLDFFFFDNQANLFFRKYPSLNQNQNQNKNQNENQNQNQNKNQNINQNQNKNQNQNQKSK</sequence>
<dbReference type="Gene3D" id="1.25.40.10">
    <property type="entry name" value="Tetratricopeptide repeat domain"/>
    <property type="match status" value="1"/>
</dbReference>
<dbReference type="GO" id="GO:0034044">
    <property type="term" value="C:exomer complex"/>
    <property type="evidence" value="ECO:0007669"/>
    <property type="project" value="UniProtKB-ARBA"/>
</dbReference>
<dbReference type="AlphaFoldDB" id="A0A9Q0LJB3"/>
<name>A0A9Q0LJB3_ANAIG</name>
<dbReference type="PANTHER" id="PTHR31975:SF1">
    <property type="entry name" value="BUD SITE SELECTION PROTEIN 7-RELATED"/>
    <property type="match status" value="1"/>
</dbReference>
<organism evidence="2 3">
    <name type="scientific">Anaeramoeba ignava</name>
    <name type="common">Anaerobic marine amoeba</name>
    <dbReference type="NCBI Taxonomy" id="1746090"/>
    <lineage>
        <taxon>Eukaryota</taxon>
        <taxon>Metamonada</taxon>
        <taxon>Anaeramoebidae</taxon>
        <taxon>Anaeramoeba</taxon>
    </lineage>
</organism>
<proteinExistence type="predicted"/>
<dbReference type="InterPro" id="IPR011990">
    <property type="entry name" value="TPR-like_helical_dom_sf"/>
</dbReference>